<dbReference type="Proteomes" id="UP000499080">
    <property type="component" value="Unassembled WGS sequence"/>
</dbReference>
<feature type="compositionally biased region" description="Polar residues" evidence="1">
    <location>
        <begin position="183"/>
        <end position="198"/>
    </location>
</feature>
<sequence length="198" mass="22730">MIYRVLTRKTPYEPKPRSARPRATDIRSDRRIHRMASSQKMSVHEITRTCRLQISKNTAHRRIIESGYMIHAKTDRRSPLSNLHVKVSKAGHSPLFQNGIFGTREGKTYRQGRRPVKFGANHSKRWNEKKLKSKTQSADSNLRPRWEGSGRAKDLPTLAPRVETRNETRNPSLGGRGVKDEMNSATLNLVSKQTLEHL</sequence>
<keyword evidence="3" id="KW-1185">Reference proteome</keyword>
<organism evidence="2 3">
    <name type="scientific">Araneus ventricosus</name>
    <name type="common">Orbweaver spider</name>
    <name type="synonym">Epeira ventricosa</name>
    <dbReference type="NCBI Taxonomy" id="182803"/>
    <lineage>
        <taxon>Eukaryota</taxon>
        <taxon>Metazoa</taxon>
        <taxon>Ecdysozoa</taxon>
        <taxon>Arthropoda</taxon>
        <taxon>Chelicerata</taxon>
        <taxon>Arachnida</taxon>
        <taxon>Araneae</taxon>
        <taxon>Araneomorphae</taxon>
        <taxon>Entelegynae</taxon>
        <taxon>Araneoidea</taxon>
        <taxon>Araneidae</taxon>
        <taxon>Araneus</taxon>
    </lineage>
</organism>
<evidence type="ECO:0008006" key="4">
    <source>
        <dbReference type="Google" id="ProtNLM"/>
    </source>
</evidence>
<proteinExistence type="predicted"/>
<feature type="compositionally biased region" description="Basic and acidic residues" evidence="1">
    <location>
        <begin position="142"/>
        <end position="154"/>
    </location>
</feature>
<evidence type="ECO:0000313" key="3">
    <source>
        <dbReference type="Proteomes" id="UP000499080"/>
    </source>
</evidence>
<name>A0A4Y2FKP7_ARAVE</name>
<dbReference type="OrthoDB" id="7603018at2759"/>
<reference evidence="2 3" key="1">
    <citation type="journal article" date="2019" name="Sci. Rep.">
        <title>Orb-weaving spider Araneus ventricosus genome elucidates the spidroin gene catalogue.</title>
        <authorList>
            <person name="Kono N."/>
            <person name="Nakamura H."/>
            <person name="Ohtoshi R."/>
            <person name="Moran D.A.P."/>
            <person name="Shinohara A."/>
            <person name="Yoshida Y."/>
            <person name="Fujiwara M."/>
            <person name="Mori M."/>
            <person name="Tomita M."/>
            <person name="Arakawa K."/>
        </authorList>
    </citation>
    <scope>NUCLEOTIDE SEQUENCE [LARGE SCALE GENOMIC DNA]</scope>
</reference>
<feature type="region of interest" description="Disordered" evidence="1">
    <location>
        <begin position="122"/>
        <end position="198"/>
    </location>
</feature>
<dbReference type="EMBL" id="BGPR01000974">
    <property type="protein sequence ID" value="GBM41811.1"/>
    <property type="molecule type" value="Genomic_DNA"/>
</dbReference>
<feature type="compositionally biased region" description="Basic and acidic residues" evidence="1">
    <location>
        <begin position="10"/>
        <end position="25"/>
    </location>
</feature>
<accession>A0A4Y2FKP7</accession>
<gene>
    <name evidence="2" type="ORF">AVEN_122435_1</name>
</gene>
<feature type="region of interest" description="Disordered" evidence="1">
    <location>
        <begin position="1"/>
        <end position="25"/>
    </location>
</feature>
<evidence type="ECO:0000256" key="1">
    <source>
        <dbReference type="SAM" id="MobiDB-lite"/>
    </source>
</evidence>
<dbReference type="InterPro" id="IPR036388">
    <property type="entry name" value="WH-like_DNA-bd_sf"/>
</dbReference>
<protein>
    <recommendedName>
        <fullName evidence="4">Transposase Tc1-like domain-containing protein</fullName>
    </recommendedName>
</protein>
<dbReference type="AlphaFoldDB" id="A0A4Y2FKP7"/>
<evidence type="ECO:0000313" key="2">
    <source>
        <dbReference type="EMBL" id="GBM41811.1"/>
    </source>
</evidence>
<comment type="caution">
    <text evidence="2">The sequence shown here is derived from an EMBL/GenBank/DDBJ whole genome shotgun (WGS) entry which is preliminary data.</text>
</comment>
<dbReference type="Gene3D" id="1.10.10.10">
    <property type="entry name" value="Winged helix-like DNA-binding domain superfamily/Winged helix DNA-binding domain"/>
    <property type="match status" value="1"/>
</dbReference>